<keyword evidence="2" id="KW-0805">Transcription regulation</keyword>
<dbReference type="GO" id="GO:0003677">
    <property type="term" value="F:DNA binding"/>
    <property type="evidence" value="ECO:0007669"/>
    <property type="project" value="UniProtKB-KW"/>
</dbReference>
<feature type="domain" description="AP2/ERF" evidence="7">
    <location>
        <begin position="461"/>
        <end position="518"/>
    </location>
</feature>
<proteinExistence type="predicted"/>
<feature type="compositionally biased region" description="Low complexity" evidence="6">
    <location>
        <begin position="150"/>
        <end position="166"/>
    </location>
</feature>
<feature type="compositionally biased region" description="Basic and acidic residues" evidence="6">
    <location>
        <begin position="545"/>
        <end position="554"/>
    </location>
</feature>
<evidence type="ECO:0000256" key="5">
    <source>
        <dbReference type="ARBA" id="ARBA00023242"/>
    </source>
</evidence>
<feature type="region of interest" description="Disordered" evidence="6">
    <location>
        <begin position="1"/>
        <end position="57"/>
    </location>
</feature>
<dbReference type="GO" id="GO:0005634">
    <property type="term" value="C:nucleus"/>
    <property type="evidence" value="ECO:0007669"/>
    <property type="project" value="UniProtKB-SubCell"/>
</dbReference>
<feature type="compositionally biased region" description="Basic residues" evidence="6">
    <location>
        <begin position="689"/>
        <end position="703"/>
    </location>
</feature>
<dbReference type="InterPro" id="IPR036955">
    <property type="entry name" value="AP2/ERF_dom_sf"/>
</dbReference>
<evidence type="ECO:0000313" key="9">
    <source>
        <dbReference type="Proteomes" id="UP001438707"/>
    </source>
</evidence>
<evidence type="ECO:0000313" key="8">
    <source>
        <dbReference type="EMBL" id="KAK9821487.1"/>
    </source>
</evidence>
<evidence type="ECO:0000256" key="6">
    <source>
        <dbReference type="SAM" id="MobiDB-lite"/>
    </source>
</evidence>
<feature type="region of interest" description="Disordered" evidence="6">
    <location>
        <begin position="586"/>
        <end position="703"/>
    </location>
</feature>
<sequence>MAVTDMLPDNLPSPGQLVTDEGPLRKSVESVSASSQGLAVPARSLLPPRPPSASHPFIGSAPAHSAVHVPLAQSALTSTLQSTPYYPPPVSYPQSLSVPLMHPTPSTSTVQQPNGFPYMQPQHINVKLSQGQASQLALLQRMSPAMLLASQSNGGSPSSHSSALTSMPLFGSSPGSASPTAFAGLSLGSSPRMGPSSHGFQSGGLSCPSSASSAFLQLPPSLPPAPGLLTSSLASSFNPLNPLSGSSAGPRKVPELNHPMDNPLDSQQPAAHMCSEGGTQTPFQAGTAFAPAAAAATAQHDVAAAGQPAPATVAGSAPALLIAPLDTGLQPTPNGMGPNGGSAPTGVAPAALGGSPVGDNGFPGVSAPVSRPSPLGQPNGGSKANGHAPSADTPAGQQAGKSGGRGASQRSTLSSQLRKGSIGIAKSKGSAAMKLSNGLVGSGPRSAPISASPGSAPAGNKYRGVRQRPWGKFAAEIRDPTKGCRLWLGTFDTAEEAAAAYDGAARRIRGDAAICNFPPGAVPGSATDCTTGEASTSLTVPAAKPETEKEEMGEHPAGASDPGPSAFGSATSALVNLRLGSSFQQPPFPGCASPGVANGGGSPQVSLGAPPRGSSRPGSTSSMDASEAMAGDDDDIVGPMDMSDSPDADGLHADGSAASKTHSVSEMEVADILSSMPDTCMSRSGSLGKRARIPSRRLRSFGI</sequence>
<feature type="compositionally biased region" description="Polar residues" evidence="6">
    <location>
        <begin position="527"/>
        <end position="539"/>
    </location>
</feature>
<dbReference type="Gene3D" id="3.30.730.10">
    <property type="entry name" value="AP2/ERF domain"/>
    <property type="match status" value="1"/>
</dbReference>
<dbReference type="SMART" id="SM00380">
    <property type="entry name" value="AP2"/>
    <property type="match status" value="1"/>
</dbReference>
<dbReference type="InterPro" id="IPR044808">
    <property type="entry name" value="ERF_plant"/>
</dbReference>
<feature type="compositionally biased region" description="Low complexity" evidence="6">
    <location>
        <begin position="606"/>
        <end position="622"/>
    </location>
</feature>
<dbReference type="Proteomes" id="UP001438707">
    <property type="component" value="Unassembled WGS sequence"/>
</dbReference>
<dbReference type="EMBL" id="JALJOS010000037">
    <property type="protein sequence ID" value="KAK9821487.1"/>
    <property type="molecule type" value="Genomic_DNA"/>
</dbReference>
<feature type="region of interest" description="Disordered" evidence="6">
    <location>
        <begin position="149"/>
        <end position="175"/>
    </location>
</feature>
<dbReference type="PROSITE" id="PS51032">
    <property type="entry name" value="AP2_ERF"/>
    <property type="match status" value="1"/>
</dbReference>
<keyword evidence="9" id="KW-1185">Reference proteome</keyword>
<dbReference type="InterPro" id="IPR001471">
    <property type="entry name" value="AP2/ERF_dom"/>
</dbReference>
<dbReference type="SUPFAM" id="SSF54171">
    <property type="entry name" value="DNA-binding domain"/>
    <property type="match status" value="1"/>
</dbReference>
<dbReference type="GO" id="GO:0003700">
    <property type="term" value="F:DNA-binding transcription factor activity"/>
    <property type="evidence" value="ECO:0007669"/>
    <property type="project" value="InterPro"/>
</dbReference>
<evidence type="ECO:0000259" key="7">
    <source>
        <dbReference type="PROSITE" id="PS51032"/>
    </source>
</evidence>
<dbReference type="GO" id="GO:0009873">
    <property type="term" value="P:ethylene-activated signaling pathway"/>
    <property type="evidence" value="ECO:0007669"/>
    <property type="project" value="InterPro"/>
</dbReference>
<evidence type="ECO:0000256" key="1">
    <source>
        <dbReference type="ARBA" id="ARBA00004123"/>
    </source>
</evidence>
<keyword evidence="5" id="KW-0539">Nucleus</keyword>
<name>A0AAW1QJ44_9CHLO</name>
<evidence type="ECO:0000256" key="4">
    <source>
        <dbReference type="ARBA" id="ARBA00023163"/>
    </source>
</evidence>
<keyword evidence="3" id="KW-0238">DNA-binding</keyword>
<reference evidence="8 9" key="1">
    <citation type="journal article" date="2024" name="Nat. Commun.">
        <title>Phylogenomics reveals the evolutionary origins of lichenization in chlorophyte algae.</title>
        <authorList>
            <person name="Puginier C."/>
            <person name="Libourel C."/>
            <person name="Otte J."/>
            <person name="Skaloud P."/>
            <person name="Haon M."/>
            <person name="Grisel S."/>
            <person name="Petersen M."/>
            <person name="Berrin J.G."/>
            <person name="Delaux P.M."/>
            <person name="Dal Grande F."/>
            <person name="Keller J."/>
        </authorList>
    </citation>
    <scope>NUCLEOTIDE SEQUENCE [LARGE SCALE GENOMIC DNA]</scope>
    <source>
        <strain evidence="8 9">SAG 2145</strain>
    </source>
</reference>
<evidence type="ECO:0000256" key="3">
    <source>
        <dbReference type="ARBA" id="ARBA00023125"/>
    </source>
</evidence>
<protein>
    <recommendedName>
        <fullName evidence="7">AP2/ERF domain-containing protein</fullName>
    </recommendedName>
</protein>
<dbReference type="PANTHER" id="PTHR31190">
    <property type="entry name" value="DNA-BINDING DOMAIN"/>
    <property type="match status" value="1"/>
</dbReference>
<feature type="region of interest" description="Disordered" evidence="6">
    <location>
        <begin position="325"/>
        <end position="463"/>
    </location>
</feature>
<feature type="region of interest" description="Disordered" evidence="6">
    <location>
        <begin position="526"/>
        <end position="569"/>
    </location>
</feature>
<feature type="compositionally biased region" description="Polar residues" evidence="6">
    <location>
        <begin position="408"/>
        <end position="418"/>
    </location>
</feature>
<feature type="compositionally biased region" description="Low complexity" evidence="6">
    <location>
        <begin position="442"/>
        <end position="459"/>
    </location>
</feature>
<accession>A0AAW1QJ44</accession>
<dbReference type="CDD" id="cd00018">
    <property type="entry name" value="AP2"/>
    <property type="match status" value="1"/>
</dbReference>
<dbReference type="Pfam" id="PF00847">
    <property type="entry name" value="AP2"/>
    <property type="match status" value="1"/>
</dbReference>
<dbReference type="AlphaFoldDB" id="A0AAW1QJ44"/>
<dbReference type="PRINTS" id="PR00367">
    <property type="entry name" value="ETHRSPELEMNT"/>
</dbReference>
<dbReference type="FunFam" id="3.30.730.10:FF:000001">
    <property type="entry name" value="Ethylene-responsive transcription factor 2"/>
    <property type="match status" value="1"/>
</dbReference>
<organism evidence="8 9">
    <name type="scientific">Apatococcus lobatus</name>
    <dbReference type="NCBI Taxonomy" id="904363"/>
    <lineage>
        <taxon>Eukaryota</taxon>
        <taxon>Viridiplantae</taxon>
        <taxon>Chlorophyta</taxon>
        <taxon>core chlorophytes</taxon>
        <taxon>Trebouxiophyceae</taxon>
        <taxon>Chlorellales</taxon>
        <taxon>Chlorellaceae</taxon>
        <taxon>Apatococcus</taxon>
    </lineage>
</organism>
<comment type="subcellular location">
    <subcellularLocation>
        <location evidence="1">Nucleus</location>
    </subcellularLocation>
</comment>
<evidence type="ECO:0000256" key="2">
    <source>
        <dbReference type="ARBA" id="ARBA00023015"/>
    </source>
</evidence>
<dbReference type="InterPro" id="IPR016177">
    <property type="entry name" value="DNA-bd_dom_sf"/>
</dbReference>
<gene>
    <name evidence="8" type="ORF">WJX74_001463</name>
</gene>
<keyword evidence="4" id="KW-0804">Transcription</keyword>
<comment type="caution">
    <text evidence="8">The sequence shown here is derived from an EMBL/GenBank/DDBJ whole genome shotgun (WGS) entry which is preliminary data.</text>
</comment>